<reference evidence="13 14" key="1">
    <citation type="submission" date="2024-01" db="EMBL/GenBank/DDBJ databases">
        <title>Complete genome of Cladobotryum mycophilum ATHUM6906.</title>
        <authorList>
            <person name="Christinaki A.C."/>
            <person name="Myridakis A.I."/>
            <person name="Kouvelis V.N."/>
        </authorList>
    </citation>
    <scope>NUCLEOTIDE SEQUENCE [LARGE SCALE GENOMIC DNA]</scope>
    <source>
        <strain evidence="13 14">ATHUM6906</strain>
    </source>
</reference>
<dbReference type="InterPro" id="IPR016035">
    <property type="entry name" value="Acyl_Trfase/lysoPLipase"/>
</dbReference>
<dbReference type="InterPro" id="IPR016039">
    <property type="entry name" value="Thiolase-like"/>
</dbReference>
<dbReference type="Gene3D" id="3.10.129.110">
    <property type="entry name" value="Polyketide synthase dehydratase"/>
    <property type="match status" value="1"/>
</dbReference>
<feature type="region of interest" description="N-terminal hotdog fold" evidence="8">
    <location>
        <begin position="953"/>
        <end position="1087"/>
    </location>
</feature>
<accession>A0ABR0SJV3</accession>
<dbReference type="PANTHER" id="PTHR43775:SF18">
    <property type="entry name" value="ENZYME, PUTATIVE (JCVI)-RELATED"/>
    <property type="match status" value="1"/>
</dbReference>
<dbReference type="Pfam" id="PF16197">
    <property type="entry name" value="KAsynt_C_assoc"/>
    <property type="match status" value="1"/>
</dbReference>
<keyword evidence="7" id="KW-0012">Acyltransferase</keyword>
<evidence type="ECO:0000256" key="8">
    <source>
        <dbReference type="PROSITE-ProRule" id="PRU01363"/>
    </source>
</evidence>
<dbReference type="InterPro" id="IPR056501">
    <property type="entry name" value="NAD-bd_HRPKS_sdrA"/>
</dbReference>
<protein>
    <submittedName>
        <fullName evidence="13">Highly reducing polyketide synthase</fullName>
    </submittedName>
</protein>
<keyword evidence="1" id="KW-0596">Phosphopantetheine</keyword>
<keyword evidence="5" id="KW-0560">Oxidoreductase</keyword>
<evidence type="ECO:0000256" key="7">
    <source>
        <dbReference type="ARBA" id="ARBA00023315"/>
    </source>
</evidence>
<dbReference type="SMART" id="SM00825">
    <property type="entry name" value="PKS_KS"/>
    <property type="match status" value="1"/>
</dbReference>
<dbReference type="SUPFAM" id="SSF51735">
    <property type="entry name" value="NAD(P)-binding Rossmann-fold domains"/>
    <property type="match status" value="2"/>
</dbReference>
<dbReference type="SMART" id="SM00826">
    <property type="entry name" value="PKS_DH"/>
    <property type="match status" value="1"/>
</dbReference>
<sequence>MVANDSSALRQNADYSVQTRENAVLSFTEDSGTTGVSNAPTLPSNGKLGSVQTPIAVVGMACRLPGQSRTPKSLWDFIERGGIAANTPPESRFNLEGHYDGSKKPHTMRSPGGMFLEYIDPHDFDAQFFNIPTVDAVAMDPQQRQLLEVVYECLENSGVPLEVISGSKTGCFVGSYAVDFGDMQARDPEDRAESITIGIGRAILSNRISHFLNIKGPSMTIDTACSGSLVSVDVACQYLNAHQADGMLVAGANIYLSPDHNMDMGAMRGASSATGKCHTFDAKADGYIKGEAVNAVYLKRLDDAIRDGDPIRAVIRGSATNSDGWTPGIASPSSDAQATAIRAAYANAGIRDFNETGYLECHGTGTLAGDPIEVSGAASVFAPTRTSENPLIIGSIKSNIGHSEPAAGISGLLKAVLAVETGIIPGNPTFIDPNPKIDFEKLRVRATRATIQWPSNTPFRRASVNSFGYGGSNAHVVLDAAEHIVSKSNLTHISSYNQDVEDFFDLGEPAVSKTPKLLVTSANDEESLKRYIDTLSSHLINPGVKVELDDLAYTLGVRRSKHFQRGFTVTKSTKLETESFTFGKLKSEAPRIGFVFTGQGAQWSQMGKELVETFPSARSLLQKLDKALQSLPSPPKWSLISELSEVRSPEHLRLPEFSQPLVTALQLATLTVLRSWGINATRVVGHSSGEIAAAAAAGLITYEDAIKIAYFRGLAAKRLPSQTPVGMLAVGVGEEVVKGYLDPTDEPVQIACYNSPNSLTLSGSVGALERVKSRLQEDSHFARLLQVDLAYHSKYMSEIGDLYETLLHQDVGPALKGSPQVKMFSSVTGAELELPPNAAYWKSNMVSPVRFTQATTELLSGKQGADFMIEIGPSNALAGPVAQIKKALSSGGNGIEYTSAAKRGPNTVLSLYEAAGKLFIAGGNVDLAKVNQEEENTKKPSFIVDLPNYSWNHSKIYWQESQASKDWRFRKFVHHDLLGSKDHKMGHEIIFPGAGYVAMAVEAIFQKSFSTDWDGKVPEKYRFRLRDLKFPRALVLGENTEHKINLVLTAVPRSNKSWYEYKVSSLGENDIWTEHSTGFVRIDTEFKETTAPEGALEPLSYPTPGHLWYKAMKDAGYNFGPQFQQHLKVEAAIGTLTNRSEVSFQPPTSTWDQSDYPIHPANMDGAFQSVAPSLWEGDRSSINAVLVPAIVDSLTIYPGHKDVQRGISVATSEYLGVGRKESKKNYSSSCKVYSPTDGSVLLELNGLRYHQLETRGDVYSSHPYARVGWKPDVTFVTESQLQDHVKDEVKDVALQKVIDLLAHKFPTLQVLEANLDQADASTFWFNEESTSSTRAAYSGYHFLTSNSTTLVNLQDKHAGNGNAAFTLSDLTRPDFVAPKTDVDFIIAKASSTHGEAFEAALKNLRGMLKPNGHILLIEIDVAVNGNGVNGTTLKDIPTILSQHGFENVREIFPLGSKNSAYLARGAAVDAADEKTVNIVHLSETTEQLSEVKGSLTKQGWSLVEHSYPFTSLQTGSNVLVIDELVDSVLDTLTSEQWNILQALITKESNMLWVTEGGQLKVTNPTKAAAPGFFRVIRAEEPILRLFTLDVESTSGPATISSIDSVLQILLKAAPSTQVESEFVERDGVMHVSRVLPDEGLNEVKLEPLQGTKPQTMSLHDSQSLIRLRAEHIGNIDSLSYGQISEGPVPLRPNHVEVEICAAGVNFKDAAVTIGIVPENEHLLGLEGAGIVTRIADDVTNFKVGQRVVVFEKGTFANRIQATTERTHALPDWMTFEEASTLPAVYLTSIYSLFYLANMKKGRKQSVLVHSASGGVGIASIQLAQHVGAEVFATVGTPEKREFLKTTFGIPDDHIFSSRNTDFAGEILKVTNGTGVDVILNSLTGELLDESWRIIADGGIMVEIGKKDILDRNSLSMEPFSRNASFRALDFSYREISDKLIAQILSELFELLEARHVKPIAPVTLFSFEDIPAAFRVIRSGKHIGKLVISNGQEAKIEVPVRPLPQQLSFRSDASYLIVGGLKGLCGSLAVYLVKKGVKHISVLARSGYSDEKSQGVIKTIKALGAHIDLLQGDVTDVEDIRRVFKETKVPIGGIVQGAMVLKDRTFASMTVDEYHGALACKIAGTWNLHNVALEQNLELDFFTMLSSISGVVGQKGQANYAAGNAVLDAFAVYRQSLGLPATSVDLGVIEDVGYIHDHDGLQQNLDTSIWTGINEGLLRRILEYSILQQVSDETKRLSPISSAQLVTGIPVPQPENSQLSRDARFAPLFISAGGNGAAKSGASDGSREIQAFLLLARSPAEPTAVVTAALDIVNKHLTKTLRLPEPMEPGRPLSTYGLDSLAAVEIRNWVRMTLGAELTTLEIVNASSLLSLCEKIVSKLRPAA</sequence>
<dbReference type="SMART" id="SM00829">
    <property type="entry name" value="PKS_ER"/>
    <property type="match status" value="1"/>
</dbReference>
<dbReference type="InterPro" id="IPR006162">
    <property type="entry name" value="Ppantetheine_attach_site"/>
</dbReference>
<evidence type="ECO:0000313" key="14">
    <source>
        <dbReference type="Proteomes" id="UP001338125"/>
    </source>
</evidence>
<dbReference type="InterPro" id="IPR011032">
    <property type="entry name" value="GroES-like_sf"/>
</dbReference>
<organism evidence="13 14">
    <name type="scientific">Cladobotryum mycophilum</name>
    <dbReference type="NCBI Taxonomy" id="491253"/>
    <lineage>
        <taxon>Eukaryota</taxon>
        <taxon>Fungi</taxon>
        <taxon>Dikarya</taxon>
        <taxon>Ascomycota</taxon>
        <taxon>Pezizomycotina</taxon>
        <taxon>Sordariomycetes</taxon>
        <taxon>Hypocreomycetidae</taxon>
        <taxon>Hypocreales</taxon>
        <taxon>Hypocreaceae</taxon>
        <taxon>Cladobotryum</taxon>
    </lineage>
</organism>
<dbReference type="InterPro" id="IPR032821">
    <property type="entry name" value="PKS_assoc"/>
</dbReference>
<dbReference type="SMART" id="SM00822">
    <property type="entry name" value="PKS_KR"/>
    <property type="match status" value="1"/>
</dbReference>
<dbReference type="SUPFAM" id="SSF52151">
    <property type="entry name" value="FabD/lysophospholipase-like"/>
    <property type="match status" value="1"/>
</dbReference>
<dbReference type="SUPFAM" id="SSF53335">
    <property type="entry name" value="S-adenosyl-L-methionine-dependent methyltransferases"/>
    <property type="match status" value="1"/>
</dbReference>
<evidence type="ECO:0000256" key="5">
    <source>
        <dbReference type="ARBA" id="ARBA00023002"/>
    </source>
</evidence>
<dbReference type="PROSITE" id="PS00012">
    <property type="entry name" value="PHOSPHOPANTETHEINE"/>
    <property type="match status" value="1"/>
</dbReference>
<feature type="region of interest" description="Disordered" evidence="9">
    <location>
        <begin position="26"/>
        <end position="48"/>
    </location>
</feature>
<dbReference type="InterPro" id="IPR049900">
    <property type="entry name" value="PKS_mFAS_DH"/>
</dbReference>
<dbReference type="InterPro" id="IPR001227">
    <property type="entry name" value="Ac_transferase_dom_sf"/>
</dbReference>
<dbReference type="InterPro" id="IPR014031">
    <property type="entry name" value="Ketoacyl_synth_C"/>
</dbReference>
<dbReference type="InterPro" id="IPR014030">
    <property type="entry name" value="Ketoacyl_synth_N"/>
</dbReference>
<dbReference type="Gene3D" id="3.90.180.10">
    <property type="entry name" value="Medium-chain alcohol dehydrogenases, catalytic domain"/>
    <property type="match status" value="1"/>
</dbReference>
<dbReference type="Pfam" id="PF08659">
    <property type="entry name" value="KR"/>
    <property type="match status" value="1"/>
</dbReference>
<dbReference type="InterPro" id="IPR020843">
    <property type="entry name" value="ER"/>
</dbReference>
<keyword evidence="4" id="KW-0521">NADP</keyword>
<dbReference type="Pfam" id="PF00109">
    <property type="entry name" value="ketoacyl-synt"/>
    <property type="match status" value="1"/>
</dbReference>
<dbReference type="Proteomes" id="UP001338125">
    <property type="component" value="Unassembled WGS sequence"/>
</dbReference>
<feature type="region of interest" description="C-terminal hotdog fold" evidence="8">
    <location>
        <begin position="1100"/>
        <end position="1258"/>
    </location>
</feature>
<evidence type="ECO:0000256" key="9">
    <source>
        <dbReference type="SAM" id="MobiDB-lite"/>
    </source>
</evidence>
<feature type="active site" description="Proton acceptor; for dehydratase activity" evidence="8">
    <location>
        <position position="983"/>
    </location>
</feature>
<dbReference type="PROSITE" id="PS50075">
    <property type="entry name" value="CARRIER"/>
    <property type="match status" value="1"/>
</dbReference>
<dbReference type="PROSITE" id="PS52004">
    <property type="entry name" value="KS3_2"/>
    <property type="match status" value="1"/>
</dbReference>
<feature type="domain" description="Carrier" evidence="10">
    <location>
        <begin position="2303"/>
        <end position="2380"/>
    </location>
</feature>
<dbReference type="SMART" id="SM00827">
    <property type="entry name" value="PKS_AT"/>
    <property type="match status" value="1"/>
</dbReference>
<evidence type="ECO:0000256" key="2">
    <source>
        <dbReference type="ARBA" id="ARBA00022553"/>
    </source>
</evidence>
<dbReference type="PANTHER" id="PTHR43775">
    <property type="entry name" value="FATTY ACID SYNTHASE"/>
    <property type="match status" value="1"/>
</dbReference>
<gene>
    <name evidence="13" type="ORF">PT974_05397</name>
</gene>
<dbReference type="Pfam" id="PF21089">
    <property type="entry name" value="PKS_DH_N"/>
    <property type="match status" value="1"/>
</dbReference>
<dbReference type="SMART" id="SM00823">
    <property type="entry name" value="PKS_PP"/>
    <property type="match status" value="1"/>
</dbReference>
<dbReference type="InterPro" id="IPR020806">
    <property type="entry name" value="PKS_PP-bd"/>
</dbReference>
<dbReference type="SUPFAM" id="SSF53901">
    <property type="entry name" value="Thiolase-like"/>
    <property type="match status" value="1"/>
</dbReference>
<evidence type="ECO:0000259" key="12">
    <source>
        <dbReference type="PROSITE" id="PS52019"/>
    </source>
</evidence>
<feature type="compositionally biased region" description="Polar residues" evidence="9">
    <location>
        <begin position="28"/>
        <end position="44"/>
    </location>
</feature>
<evidence type="ECO:0000256" key="4">
    <source>
        <dbReference type="ARBA" id="ARBA00022857"/>
    </source>
</evidence>
<dbReference type="InterPro" id="IPR013968">
    <property type="entry name" value="PKS_KR"/>
</dbReference>
<dbReference type="InterPro" id="IPR020807">
    <property type="entry name" value="PKS_DH"/>
</dbReference>
<dbReference type="InterPro" id="IPR009081">
    <property type="entry name" value="PP-bd_ACP"/>
</dbReference>
<evidence type="ECO:0000256" key="6">
    <source>
        <dbReference type="ARBA" id="ARBA00023268"/>
    </source>
</evidence>
<dbReference type="CDD" id="cd00833">
    <property type="entry name" value="PKS"/>
    <property type="match status" value="1"/>
</dbReference>
<dbReference type="InterPro" id="IPR049551">
    <property type="entry name" value="PKS_DH_C"/>
</dbReference>
<dbReference type="InterPro" id="IPR057326">
    <property type="entry name" value="KR_dom"/>
</dbReference>
<feature type="active site" description="Proton donor; for dehydratase activity" evidence="8">
    <location>
        <position position="1164"/>
    </location>
</feature>
<dbReference type="InterPro" id="IPR020841">
    <property type="entry name" value="PKS_Beta-ketoAc_synthase_dom"/>
</dbReference>
<feature type="domain" description="Ketosynthase family 3 (KS3)" evidence="11">
    <location>
        <begin position="52"/>
        <end position="480"/>
    </location>
</feature>
<name>A0ABR0SJV3_9HYPO</name>
<dbReference type="InterPro" id="IPR042104">
    <property type="entry name" value="PKS_dehydratase_sf"/>
</dbReference>
<keyword evidence="2" id="KW-0597">Phosphoprotein</keyword>
<evidence type="ECO:0000256" key="3">
    <source>
        <dbReference type="ARBA" id="ARBA00022679"/>
    </source>
</evidence>
<dbReference type="InterPro" id="IPR029063">
    <property type="entry name" value="SAM-dependent_MTases_sf"/>
</dbReference>
<dbReference type="Pfam" id="PF14765">
    <property type="entry name" value="PS-DH"/>
    <property type="match status" value="1"/>
</dbReference>
<dbReference type="SUPFAM" id="SSF50129">
    <property type="entry name" value="GroES-like"/>
    <property type="match status" value="1"/>
</dbReference>
<dbReference type="Gene3D" id="3.40.47.10">
    <property type="match status" value="1"/>
</dbReference>
<dbReference type="PROSITE" id="PS52019">
    <property type="entry name" value="PKS_MFAS_DH"/>
    <property type="match status" value="1"/>
</dbReference>
<keyword evidence="14" id="KW-1185">Reference proteome</keyword>
<dbReference type="Pfam" id="PF13602">
    <property type="entry name" value="ADH_zinc_N_2"/>
    <property type="match status" value="1"/>
</dbReference>
<dbReference type="CDD" id="cd05195">
    <property type="entry name" value="enoyl_red"/>
    <property type="match status" value="1"/>
</dbReference>
<dbReference type="SUPFAM" id="SSF55048">
    <property type="entry name" value="Probable ACP-binding domain of malonyl-CoA ACP transacylase"/>
    <property type="match status" value="1"/>
</dbReference>
<dbReference type="Pfam" id="PF08240">
    <property type="entry name" value="ADH_N"/>
    <property type="match status" value="1"/>
</dbReference>
<evidence type="ECO:0000259" key="10">
    <source>
        <dbReference type="PROSITE" id="PS50075"/>
    </source>
</evidence>
<dbReference type="InterPro" id="IPR049552">
    <property type="entry name" value="PKS_DH_N"/>
</dbReference>
<dbReference type="InterPro" id="IPR013154">
    <property type="entry name" value="ADH-like_N"/>
</dbReference>
<dbReference type="Gene3D" id="3.40.50.150">
    <property type="entry name" value="Vaccinia Virus protein VP39"/>
    <property type="match status" value="1"/>
</dbReference>
<dbReference type="Pfam" id="PF00698">
    <property type="entry name" value="Acyl_transf_1"/>
    <property type="match status" value="1"/>
</dbReference>
<evidence type="ECO:0000259" key="11">
    <source>
        <dbReference type="PROSITE" id="PS52004"/>
    </source>
</evidence>
<dbReference type="Gene3D" id="3.40.50.720">
    <property type="entry name" value="NAD(P)-binding Rossmann-like Domain"/>
    <property type="match status" value="3"/>
</dbReference>
<feature type="domain" description="PKS/mFAS DH" evidence="12">
    <location>
        <begin position="953"/>
        <end position="1258"/>
    </location>
</feature>
<evidence type="ECO:0000256" key="1">
    <source>
        <dbReference type="ARBA" id="ARBA00022450"/>
    </source>
</evidence>
<proteinExistence type="predicted"/>
<dbReference type="InterPro" id="IPR014043">
    <property type="entry name" value="Acyl_transferase_dom"/>
</dbReference>
<evidence type="ECO:0000313" key="13">
    <source>
        <dbReference type="EMBL" id="KAK5992001.1"/>
    </source>
</evidence>
<dbReference type="InterPro" id="IPR036736">
    <property type="entry name" value="ACP-like_sf"/>
</dbReference>
<dbReference type="Pfam" id="PF23114">
    <property type="entry name" value="NAD-bd_HRPKS_sdrA"/>
    <property type="match status" value="1"/>
</dbReference>
<dbReference type="Pfam" id="PF02801">
    <property type="entry name" value="Ketoacyl-synt_C"/>
    <property type="match status" value="1"/>
</dbReference>
<keyword evidence="3" id="KW-0808">Transferase</keyword>
<dbReference type="EMBL" id="JAVFKD010000012">
    <property type="protein sequence ID" value="KAK5992001.1"/>
    <property type="molecule type" value="Genomic_DNA"/>
</dbReference>
<keyword evidence="6" id="KW-0511">Multifunctional enzyme</keyword>
<dbReference type="Pfam" id="PF00550">
    <property type="entry name" value="PP-binding"/>
    <property type="match status" value="1"/>
</dbReference>
<dbReference type="Gene3D" id="3.40.366.10">
    <property type="entry name" value="Malonyl-Coenzyme A Acyl Carrier Protein, domain 2"/>
    <property type="match status" value="1"/>
</dbReference>
<dbReference type="InterPro" id="IPR036291">
    <property type="entry name" value="NAD(P)-bd_dom_sf"/>
</dbReference>
<dbReference type="InterPro" id="IPR050091">
    <property type="entry name" value="PKS_NRPS_Biosynth_Enz"/>
</dbReference>
<comment type="caution">
    <text evidence="13">The sequence shown here is derived from an EMBL/GenBank/DDBJ whole genome shotgun (WGS) entry which is preliminary data.</text>
</comment>
<dbReference type="SUPFAM" id="SSF47336">
    <property type="entry name" value="ACP-like"/>
    <property type="match status" value="1"/>
</dbReference>
<dbReference type="Gene3D" id="1.10.1200.10">
    <property type="entry name" value="ACP-like"/>
    <property type="match status" value="1"/>
</dbReference>
<dbReference type="InterPro" id="IPR016036">
    <property type="entry name" value="Malonyl_transacylase_ACP-bd"/>
</dbReference>